<keyword evidence="4" id="KW-0547">Nucleotide-binding</keyword>
<evidence type="ECO:0000256" key="5">
    <source>
        <dbReference type="ARBA" id="ARBA00022777"/>
    </source>
</evidence>
<dbReference type="InterPro" id="IPR000850">
    <property type="entry name" value="Adenylat/UMP-CMP_kin"/>
</dbReference>
<dbReference type="SUPFAM" id="SSF52540">
    <property type="entry name" value="P-loop containing nucleoside triphosphate hydrolases"/>
    <property type="match status" value="1"/>
</dbReference>
<dbReference type="Pfam" id="PF00406">
    <property type="entry name" value="ADK"/>
    <property type="match status" value="1"/>
</dbReference>
<dbReference type="PANTHER" id="PTHR23359">
    <property type="entry name" value="NUCLEOTIDE KINASE"/>
    <property type="match status" value="1"/>
</dbReference>
<dbReference type="PRINTS" id="PR00094">
    <property type="entry name" value="ADENYLTKNASE"/>
</dbReference>
<sequence>MEAKLLIQETTVVVFVLGGPGSGKGTQCPKIVEHFGFTHLCAGDLLQAEIESESENGLALSIFNFYHMYFFPSTGHYLAAL</sequence>
<comment type="similarity">
    <text evidence="1 7">Belongs to the adenylate kinase family.</text>
</comment>
<keyword evidence="3 7" id="KW-0808">Transferase</keyword>
<accession>A0A6N2MZM8</accession>
<dbReference type="EC" id="2.7.4.3" evidence="2"/>
<dbReference type="GO" id="GO:0004017">
    <property type="term" value="F:AMP kinase activity"/>
    <property type="evidence" value="ECO:0007669"/>
    <property type="project" value="UniProtKB-EC"/>
</dbReference>
<name>A0A6N2MZM8_SALVM</name>
<evidence type="ECO:0000313" key="8">
    <source>
        <dbReference type="EMBL" id="VFU58973.1"/>
    </source>
</evidence>
<evidence type="ECO:0000256" key="7">
    <source>
        <dbReference type="RuleBase" id="RU003330"/>
    </source>
</evidence>
<proteinExistence type="inferred from homology"/>
<gene>
    <name evidence="8" type="ORF">SVIM_LOCUS431901</name>
</gene>
<dbReference type="InterPro" id="IPR027417">
    <property type="entry name" value="P-loop_NTPase"/>
</dbReference>
<dbReference type="Gene3D" id="3.40.50.300">
    <property type="entry name" value="P-loop containing nucleotide triphosphate hydrolases"/>
    <property type="match status" value="1"/>
</dbReference>
<evidence type="ECO:0000256" key="6">
    <source>
        <dbReference type="ARBA" id="ARBA00031517"/>
    </source>
</evidence>
<evidence type="ECO:0000256" key="2">
    <source>
        <dbReference type="ARBA" id="ARBA00012955"/>
    </source>
</evidence>
<evidence type="ECO:0000256" key="4">
    <source>
        <dbReference type="ARBA" id="ARBA00022741"/>
    </source>
</evidence>
<evidence type="ECO:0000256" key="1">
    <source>
        <dbReference type="ARBA" id="ARBA00007220"/>
    </source>
</evidence>
<organism evidence="8">
    <name type="scientific">Salix viminalis</name>
    <name type="common">Common osier</name>
    <name type="synonym">Basket willow</name>
    <dbReference type="NCBI Taxonomy" id="40686"/>
    <lineage>
        <taxon>Eukaryota</taxon>
        <taxon>Viridiplantae</taxon>
        <taxon>Streptophyta</taxon>
        <taxon>Embryophyta</taxon>
        <taxon>Tracheophyta</taxon>
        <taxon>Spermatophyta</taxon>
        <taxon>Magnoliopsida</taxon>
        <taxon>eudicotyledons</taxon>
        <taxon>Gunneridae</taxon>
        <taxon>Pentapetalae</taxon>
        <taxon>rosids</taxon>
        <taxon>fabids</taxon>
        <taxon>Malpighiales</taxon>
        <taxon>Salicaceae</taxon>
        <taxon>Saliceae</taxon>
        <taxon>Salix</taxon>
    </lineage>
</organism>
<evidence type="ECO:0000256" key="3">
    <source>
        <dbReference type="ARBA" id="ARBA00022679"/>
    </source>
</evidence>
<reference evidence="8" key="1">
    <citation type="submission" date="2019-03" db="EMBL/GenBank/DDBJ databases">
        <authorList>
            <person name="Mank J."/>
            <person name="Almeida P."/>
        </authorList>
    </citation>
    <scope>NUCLEOTIDE SEQUENCE</scope>
    <source>
        <strain evidence="8">78183</strain>
    </source>
</reference>
<keyword evidence="5 7" id="KW-0418">Kinase</keyword>
<protein>
    <recommendedName>
        <fullName evidence="2">adenylate kinase</fullName>
        <ecNumber evidence="2">2.7.4.3</ecNumber>
    </recommendedName>
    <alternativeName>
        <fullName evidence="6">ATP:AMP phosphotransferase</fullName>
    </alternativeName>
</protein>
<dbReference type="EMBL" id="CAADRP010002007">
    <property type="protein sequence ID" value="VFU58973.1"/>
    <property type="molecule type" value="Genomic_DNA"/>
</dbReference>
<dbReference type="AlphaFoldDB" id="A0A6N2MZM8"/>
<dbReference type="GO" id="GO:0005524">
    <property type="term" value="F:ATP binding"/>
    <property type="evidence" value="ECO:0007669"/>
    <property type="project" value="InterPro"/>
</dbReference>